<dbReference type="AlphaFoldDB" id="A0A1V1I0N3"/>
<feature type="domain" description="FtsK" evidence="4">
    <location>
        <begin position="145"/>
        <end position="331"/>
    </location>
</feature>
<dbReference type="SUPFAM" id="SSF52540">
    <property type="entry name" value="P-loop containing nucleoside triphosphate hydrolases"/>
    <property type="match status" value="1"/>
</dbReference>
<dbReference type="GO" id="GO:0003677">
    <property type="term" value="F:DNA binding"/>
    <property type="evidence" value="ECO:0007669"/>
    <property type="project" value="InterPro"/>
</dbReference>
<evidence type="ECO:0000313" key="5">
    <source>
        <dbReference type="EMBL" id="CED92964.1"/>
    </source>
</evidence>
<dbReference type="PANTHER" id="PTHR22683:SF41">
    <property type="entry name" value="DNA TRANSLOCASE FTSK"/>
    <property type="match status" value="1"/>
</dbReference>
<keyword evidence="6" id="KW-1185">Reference proteome</keyword>
<dbReference type="PROSITE" id="PS50901">
    <property type="entry name" value="FTSK"/>
    <property type="match status" value="1"/>
</dbReference>
<evidence type="ECO:0000259" key="4">
    <source>
        <dbReference type="PROSITE" id="PS50901"/>
    </source>
</evidence>
<dbReference type="GO" id="GO:0005524">
    <property type="term" value="F:ATP binding"/>
    <property type="evidence" value="ECO:0007669"/>
    <property type="project" value="UniProtKB-UniRule"/>
</dbReference>
<feature type="binding site" evidence="3">
    <location>
        <begin position="163"/>
        <end position="170"/>
    </location>
    <ligand>
        <name>ATP</name>
        <dbReference type="ChEBI" id="CHEBI:30616"/>
    </ligand>
</feature>
<dbReference type="PANTHER" id="PTHR22683">
    <property type="entry name" value="SPORULATION PROTEIN RELATED"/>
    <property type="match status" value="1"/>
</dbReference>
<protein>
    <recommendedName>
        <fullName evidence="4">FtsK domain-containing protein</fullName>
    </recommendedName>
</protein>
<dbReference type="Proteomes" id="UP000245622">
    <property type="component" value="Chromosome 1"/>
</dbReference>
<dbReference type="Pfam" id="PF01580">
    <property type="entry name" value="FtsK_SpoIIIE"/>
    <property type="match status" value="1"/>
</dbReference>
<dbReference type="EMBL" id="LN555523">
    <property type="protein sequence ID" value="CED92964.1"/>
    <property type="molecule type" value="Genomic_DNA"/>
</dbReference>
<dbReference type="InterPro" id="IPR002543">
    <property type="entry name" value="FtsK_dom"/>
</dbReference>
<dbReference type="InterPro" id="IPR027417">
    <property type="entry name" value="P-loop_NTPase"/>
</dbReference>
<dbReference type="KEGG" id="ril:CRIB_207"/>
<dbReference type="Gene3D" id="3.40.50.300">
    <property type="entry name" value="P-loop containing nucleotide triphosphate hydrolases"/>
    <property type="match status" value="1"/>
</dbReference>
<proteinExistence type="predicted"/>
<dbReference type="GeneID" id="82204389"/>
<reference evidence="5 6" key="1">
    <citation type="submission" date="2014-04" db="EMBL/GenBank/DDBJ databases">
        <authorList>
            <person name="Hornung B.V."/>
        </authorList>
    </citation>
    <scope>NUCLEOTIDE SEQUENCE [LARGE SCALE GENOMIC DNA]</scope>
    <source>
        <strain evidence="5 6">CRIB</strain>
    </source>
</reference>
<name>A0A1V1I0N3_9FIRM</name>
<dbReference type="GO" id="GO:0016020">
    <property type="term" value="C:membrane"/>
    <property type="evidence" value="ECO:0007669"/>
    <property type="project" value="UniProtKB-SubCell"/>
</dbReference>
<evidence type="ECO:0000313" key="6">
    <source>
        <dbReference type="Proteomes" id="UP000245622"/>
    </source>
</evidence>
<evidence type="ECO:0000256" key="2">
    <source>
        <dbReference type="ARBA" id="ARBA00022840"/>
    </source>
</evidence>
<dbReference type="RefSeq" id="WP_180702730.1">
    <property type="nucleotide sequence ID" value="NZ_LN555523.1"/>
</dbReference>
<evidence type="ECO:0000256" key="1">
    <source>
        <dbReference type="ARBA" id="ARBA00022741"/>
    </source>
</evidence>
<sequence>MKLFNFLSNNDNKMDIINFEKLFILLGLYINDGDVKKQVIYQVDYMNNSQYKRHKTKFNGCLIGLTDYGYIERFRVPYSFNKDDIEGLKDKLELQTNKSIDIEFISSSNGAYFDIKVYNHKLKSKYNFELIEPPIKDKIVVTLGYGRLGLLDFIIDKHIGLFGESGSGKSTTLKTILTQLVLNYKPSELQLYLSDNKGGTELNIYSNIEHTKAFTKDIKGLKDIFKDLNKEADRRYNLLFNSKLEDIKSYNNKFKKDKLPVILFVIEEFASVYKDKSIQSMLQLALSQWRSIGIYILITTQRPSSKIVTGDLKCNLGIILGLKTLDSNNSNVVIDKYNLLNNLRGNGHGYIRYNGKLNEFQSFYIDHTQVKRLIRKLEIKKENIKDDNVKSNIIELKKEGYKDPKDNNNNIGEVKDFSFLNDL</sequence>
<dbReference type="InterPro" id="IPR050206">
    <property type="entry name" value="FtsK/SpoIIIE/SftA"/>
</dbReference>
<keyword evidence="2 3" id="KW-0067">ATP-binding</keyword>
<evidence type="ECO:0000256" key="3">
    <source>
        <dbReference type="PROSITE-ProRule" id="PRU00289"/>
    </source>
</evidence>
<organism evidence="5 6">
    <name type="scientific">Romboutsia ilealis</name>
    <dbReference type="NCBI Taxonomy" id="1115758"/>
    <lineage>
        <taxon>Bacteria</taxon>
        <taxon>Bacillati</taxon>
        <taxon>Bacillota</taxon>
        <taxon>Clostridia</taxon>
        <taxon>Peptostreptococcales</taxon>
        <taxon>Peptostreptococcaceae</taxon>
        <taxon>Romboutsia</taxon>
    </lineage>
</organism>
<keyword evidence="1 3" id="KW-0547">Nucleotide-binding</keyword>
<gene>
    <name evidence="5" type="ORF">CRIB_207</name>
</gene>
<accession>A0A1V1I0N3</accession>